<evidence type="ECO:0000313" key="2">
    <source>
        <dbReference type="EMBL" id="KAF3885784.1"/>
    </source>
</evidence>
<evidence type="ECO:0000313" key="4">
    <source>
        <dbReference type="Proteomes" id="UP000029738"/>
    </source>
</evidence>
<evidence type="ECO:0000313" key="3">
    <source>
        <dbReference type="EMBL" id="KIE08277.1"/>
    </source>
</evidence>
<name>A0A0C1N166_9CYAN</name>
<dbReference type="PANTHER" id="PTHR43685:SF11">
    <property type="entry name" value="GLYCOSYLTRANSFERASE TAGX-RELATED"/>
    <property type="match status" value="1"/>
</dbReference>
<dbReference type="STRING" id="1479485.DA73_0227010"/>
<reference evidence="2" key="2">
    <citation type="submission" date="2019-11" db="EMBL/GenBank/DDBJ databases">
        <title>Improved Assembly of Tolypothrix boutellei genome.</title>
        <authorList>
            <person name="Sarangi A.N."/>
            <person name="Mukherjee M."/>
            <person name="Ghosh S."/>
            <person name="Singh D."/>
            <person name="Das A."/>
            <person name="Kant S."/>
            <person name="Prusty A."/>
            <person name="Tripathy S."/>
        </authorList>
    </citation>
    <scope>NUCLEOTIDE SEQUENCE</scope>
    <source>
        <strain evidence="2">VB521301</strain>
    </source>
</reference>
<sequence length="316" mass="37343">MSVNPKVSIITPAYNTSRYIKKAIESALAQVEQNIEVIVVDDASTDNTVEVVSSFSDPRIKLLVNESHQGPSYSRNRALKEAKGEWIALLDSDDWYAPKRLERLLQVAEKENADFVADDLYLIPEGEDTPWSITVFQKNRIHLDKPKQIDLIYFVERYLSITKPLIKLNFLIQQNLKFNESLKYEEDFVLFFFCLLKGCRFIILPEPYYFYQIRINSLMKEYVDFYEQACKTNLSLLQQEFTQENPQLKRTLLKRLKTMKQIRAFYRVRQAFKEGGFLTALIKAILNPNFLPVLWEKLPGMFRYYFFYRWNTNLSK</sequence>
<accession>A0A0C1N166</accession>
<dbReference type="InterPro" id="IPR029044">
    <property type="entry name" value="Nucleotide-diphossugar_trans"/>
</dbReference>
<evidence type="ECO:0000259" key="1">
    <source>
        <dbReference type="Pfam" id="PF00535"/>
    </source>
</evidence>
<comment type="caution">
    <text evidence="3">The sequence shown here is derived from an EMBL/GenBank/DDBJ whole genome shotgun (WGS) entry which is preliminary data.</text>
</comment>
<keyword evidence="4" id="KW-1185">Reference proteome</keyword>
<dbReference type="SUPFAM" id="SSF53448">
    <property type="entry name" value="Nucleotide-diphospho-sugar transferases"/>
    <property type="match status" value="1"/>
</dbReference>
<proteinExistence type="predicted"/>
<dbReference type="Pfam" id="PF00535">
    <property type="entry name" value="Glycos_transf_2"/>
    <property type="match status" value="1"/>
</dbReference>
<dbReference type="Proteomes" id="UP000029738">
    <property type="component" value="Unassembled WGS sequence"/>
</dbReference>
<dbReference type="EMBL" id="JHEG02000058">
    <property type="protein sequence ID" value="KIE08277.1"/>
    <property type="molecule type" value="Genomic_DNA"/>
</dbReference>
<gene>
    <name evidence="3" type="ORF">DA73_0227010</name>
    <name evidence="2" type="ORF">DA73_0400010130</name>
</gene>
<dbReference type="RefSeq" id="WP_038087035.1">
    <property type="nucleotide sequence ID" value="NZ_JHEG04000001.1"/>
</dbReference>
<reference evidence="3" key="1">
    <citation type="journal article" date="2015" name="Genome Announc.">
        <title>Draft Genome Sequence of Tolypothrix boutellei Strain VB521301.</title>
        <authorList>
            <person name="Chandrababunaidu M.M."/>
            <person name="Singh D."/>
            <person name="Sen D."/>
            <person name="Bhan S."/>
            <person name="Das S."/>
            <person name="Gupta A."/>
            <person name="Adhikary S.P."/>
            <person name="Tripathy S."/>
        </authorList>
    </citation>
    <scope>NUCLEOTIDE SEQUENCE</scope>
    <source>
        <strain evidence="3">VB521301</strain>
    </source>
</reference>
<dbReference type="CDD" id="cd00761">
    <property type="entry name" value="Glyco_tranf_GTA_type"/>
    <property type="match status" value="1"/>
</dbReference>
<feature type="domain" description="Glycosyltransferase 2-like" evidence="1">
    <location>
        <begin position="8"/>
        <end position="136"/>
    </location>
</feature>
<dbReference type="EMBL" id="JHEG04000001">
    <property type="protein sequence ID" value="KAF3885784.1"/>
    <property type="molecule type" value="Genomic_DNA"/>
</dbReference>
<dbReference type="InterPro" id="IPR050834">
    <property type="entry name" value="Glycosyltransf_2"/>
</dbReference>
<dbReference type="OrthoDB" id="9812327at2"/>
<dbReference type="PANTHER" id="PTHR43685">
    <property type="entry name" value="GLYCOSYLTRANSFERASE"/>
    <property type="match status" value="1"/>
</dbReference>
<dbReference type="Gene3D" id="3.90.550.10">
    <property type="entry name" value="Spore Coat Polysaccharide Biosynthesis Protein SpsA, Chain A"/>
    <property type="match status" value="1"/>
</dbReference>
<dbReference type="InterPro" id="IPR001173">
    <property type="entry name" value="Glyco_trans_2-like"/>
</dbReference>
<protein>
    <submittedName>
        <fullName evidence="2">Glycosyltransferase family 2 protein</fullName>
    </submittedName>
</protein>
<organism evidence="3">
    <name type="scientific">Tolypothrix bouteillei VB521301</name>
    <dbReference type="NCBI Taxonomy" id="1479485"/>
    <lineage>
        <taxon>Bacteria</taxon>
        <taxon>Bacillati</taxon>
        <taxon>Cyanobacteriota</taxon>
        <taxon>Cyanophyceae</taxon>
        <taxon>Nostocales</taxon>
        <taxon>Tolypothrichaceae</taxon>
        <taxon>Tolypothrix</taxon>
    </lineage>
</organism>
<dbReference type="AlphaFoldDB" id="A0A0C1N166"/>